<evidence type="ECO:0000259" key="7">
    <source>
        <dbReference type="Pfam" id="PF22654"/>
    </source>
</evidence>
<dbReference type="PRINTS" id="PR00507">
    <property type="entry name" value="N12N6MTFRASE"/>
</dbReference>
<dbReference type="NCBIfam" id="NF033451">
    <property type="entry name" value="BREX_2_MTaseX"/>
    <property type="match status" value="1"/>
</dbReference>
<dbReference type="InterPro" id="IPR011639">
    <property type="entry name" value="MethylTrfase_TaqI-like_dom"/>
</dbReference>
<evidence type="ECO:0000256" key="1">
    <source>
        <dbReference type="ARBA" id="ARBA00011900"/>
    </source>
</evidence>
<keyword evidence="4" id="KW-0949">S-adenosyl-L-methionine</keyword>
<dbReference type="PANTHER" id="PTHR33841:SF1">
    <property type="entry name" value="DNA METHYLTRANSFERASE A"/>
    <property type="match status" value="1"/>
</dbReference>
<comment type="caution">
    <text evidence="8">The sequence shown here is derived from an EMBL/GenBank/DDBJ whole genome shotgun (WGS) entry which is preliminary data.</text>
</comment>
<evidence type="ECO:0000259" key="6">
    <source>
        <dbReference type="Pfam" id="PF07669"/>
    </source>
</evidence>
<dbReference type="GO" id="GO:0009007">
    <property type="term" value="F:site-specific DNA-methyltransferase (adenine-specific) activity"/>
    <property type="evidence" value="ECO:0007669"/>
    <property type="project" value="UniProtKB-EC"/>
</dbReference>
<dbReference type="GO" id="GO:0032259">
    <property type="term" value="P:methylation"/>
    <property type="evidence" value="ECO:0007669"/>
    <property type="project" value="UniProtKB-KW"/>
</dbReference>
<dbReference type="SUPFAM" id="SSF53335">
    <property type="entry name" value="S-adenosyl-L-methionine-dependent methyltransferases"/>
    <property type="match status" value="1"/>
</dbReference>
<sequence length="1216" mass="135695">MSGRGTKKGSGGTPDLLADLRGQVALLESDLRARVSVEGSGKDGKLPAEADLRKEHDEAYAAGRTAATYESWLDGQIAQSAVAWVLGCVFVRFAEDNELIDWPFLAGRGERVTIAEDRHGEYFAEHPEKNDRDWLIAAFDHFAAQSDAAAELFNREHNPLWRVTPSFEAATDLIKFWRRRGPDGDVVHTFVSGGNDEDGDAGLLDTRFLGDVYQDLSEYARKTYALLQTPEFVEEFILDLTLEPAVEEFELEGLRTIDPACGSGHFLLGMFHRLLTKWQEQEPATDRAELIRRALGSVHGCDKNPFAVAIARFRLHIAALNAAGATKLAEDHGFRPIVAVGDSLLHGKDSAGEQDALFGADGEAVQRAAHSYATEDAAEFVEKFDLLTRGTYHVVVANPPYIVVQDKAENANYRAAYGEVCKGKYSLAAPFAQRLFQLAVHGGGLREGSGYVGQITANSFMKREFGKPLIEKYFAQKVELSHIIDTSGAYIPGHGTPTVILIGRNHMPDKLKPIRAVLGVRGEPGAPEDPAKGLVWTAIVDQLGKAGSASEWVSVEDSPRERFEEYPWSVGGGGAGELFQRVEGALHQKLGTITAHMGFVAITAEDEAFFLDVATVRRLAIESGRPMVTGDGVRDYHVTVDTISAWPYGETLAVRSLDDLPAFHRFVWPRRRVLQRRKRFGKLIEDINTLSWYEYGELYREKLKAPLTIMFAFVATHNHFVLDRGGKVFNRSAPVIKLPEGTSEEEHLALLSVLNSSTACFWLKQVSQPKAGTSNSSGGGDRWSPEPWYERYEFTGTKLQEFPLPAELPLAYGRALDQLAEQLTTFEPSHVCSAPLPTRAALDAAHADHDRTRAQMIALQEELDWYIYGTYHLLTAKELAATTVANFEDVSELTLGERAFEIVLARKMADDEASTQWFARHNSAPITELPAHWPADYRAVVESRIALIESRSDLALIERPECKRRWATTPWDKKEADALRSWLLDRTESADLWYALREGFRQPRPLTINQLADRLRADDDFTSVASLYAAHLGNPDMPLERVLADILDAEHVPYLAALRYKEAGLRKRAQWERTWELQREEDRTGKRRDIPVPPKYTSADFVKQSYWSNRGKLDVPKERFIGYPGASPDADPTLLLGWAGWDHKDQAQALVNLVNDRSAQLAWGADKIAPLLAGLAEILPWIKQWHGQYDEEWGGVPAEDFEAFLNERRSRFGVGQ</sequence>
<keyword evidence="2 8" id="KW-0489">Methyltransferase</keyword>
<dbReference type="RefSeq" id="WP_212516927.1">
    <property type="nucleotide sequence ID" value="NZ_JAGSOH010000009.1"/>
</dbReference>
<feature type="domain" description="DUF7008" evidence="7">
    <location>
        <begin position="856"/>
        <end position="1214"/>
    </location>
</feature>
<dbReference type="GO" id="GO:0003676">
    <property type="term" value="F:nucleic acid binding"/>
    <property type="evidence" value="ECO:0007669"/>
    <property type="project" value="InterPro"/>
</dbReference>
<dbReference type="Gene3D" id="3.40.50.150">
    <property type="entry name" value="Vaccinia Virus protein VP39"/>
    <property type="match status" value="1"/>
</dbReference>
<keyword evidence="9" id="KW-1185">Reference proteome</keyword>
<evidence type="ECO:0000313" key="8">
    <source>
        <dbReference type="EMBL" id="MBR7825772.1"/>
    </source>
</evidence>
<accession>A0A941E8K0</accession>
<dbReference type="InterPro" id="IPR002052">
    <property type="entry name" value="DNA_methylase_N6_adenine_CS"/>
</dbReference>
<dbReference type="PROSITE" id="PS00092">
    <property type="entry name" value="N6_MTASE"/>
    <property type="match status" value="1"/>
</dbReference>
<dbReference type="InterPro" id="IPR050953">
    <property type="entry name" value="N4_N6_ade-DNA_methylase"/>
</dbReference>
<dbReference type="EC" id="2.1.1.72" evidence="1"/>
<organism evidence="8 9">
    <name type="scientific">Actinospica acidithermotolerans</name>
    <dbReference type="NCBI Taxonomy" id="2828514"/>
    <lineage>
        <taxon>Bacteria</taxon>
        <taxon>Bacillati</taxon>
        <taxon>Actinomycetota</taxon>
        <taxon>Actinomycetes</taxon>
        <taxon>Catenulisporales</taxon>
        <taxon>Actinospicaceae</taxon>
        <taxon>Actinospica</taxon>
    </lineage>
</organism>
<reference evidence="8" key="1">
    <citation type="submission" date="2021-04" db="EMBL/GenBank/DDBJ databases">
        <title>Genome based classification of Actinospica acidithermotolerans sp. nov., an actinobacterium isolated from an Indonesian hot spring.</title>
        <authorList>
            <person name="Kusuma A.B."/>
            <person name="Putra K.E."/>
            <person name="Nafisah S."/>
            <person name="Loh J."/>
            <person name="Nouioui I."/>
            <person name="Goodfellow M."/>
        </authorList>
    </citation>
    <scope>NUCLEOTIDE SEQUENCE</scope>
    <source>
        <strain evidence="8">MGRD01-02</strain>
    </source>
</reference>
<dbReference type="PANTHER" id="PTHR33841">
    <property type="entry name" value="DNA METHYLTRANSFERASE YEEA-RELATED"/>
    <property type="match status" value="1"/>
</dbReference>
<dbReference type="InterPro" id="IPR054277">
    <property type="entry name" value="DUF7008"/>
</dbReference>
<protein>
    <recommendedName>
        <fullName evidence="1">site-specific DNA-methyltransferase (adenine-specific)</fullName>
        <ecNumber evidence="1">2.1.1.72</ecNumber>
    </recommendedName>
</protein>
<dbReference type="InterPro" id="IPR029063">
    <property type="entry name" value="SAM-dependent_MTases_sf"/>
</dbReference>
<evidence type="ECO:0000313" key="9">
    <source>
        <dbReference type="Proteomes" id="UP000676325"/>
    </source>
</evidence>
<proteinExistence type="predicted"/>
<evidence type="ECO:0000256" key="2">
    <source>
        <dbReference type="ARBA" id="ARBA00022603"/>
    </source>
</evidence>
<dbReference type="EMBL" id="JAGSOH010000009">
    <property type="protein sequence ID" value="MBR7825772.1"/>
    <property type="molecule type" value="Genomic_DNA"/>
</dbReference>
<gene>
    <name evidence="8" type="primary">pglX</name>
    <name evidence="8" type="ORF">KDK95_05590</name>
</gene>
<feature type="domain" description="Type II methyltransferase M.TaqI-like" evidence="6">
    <location>
        <begin position="298"/>
        <end position="487"/>
    </location>
</feature>
<evidence type="ECO:0000256" key="3">
    <source>
        <dbReference type="ARBA" id="ARBA00022679"/>
    </source>
</evidence>
<name>A0A941E8K0_9ACTN</name>
<comment type="catalytic activity">
    <reaction evidence="5">
        <text>a 2'-deoxyadenosine in DNA + S-adenosyl-L-methionine = an N(6)-methyl-2'-deoxyadenosine in DNA + S-adenosyl-L-homocysteine + H(+)</text>
        <dbReference type="Rhea" id="RHEA:15197"/>
        <dbReference type="Rhea" id="RHEA-COMP:12418"/>
        <dbReference type="Rhea" id="RHEA-COMP:12419"/>
        <dbReference type="ChEBI" id="CHEBI:15378"/>
        <dbReference type="ChEBI" id="CHEBI:57856"/>
        <dbReference type="ChEBI" id="CHEBI:59789"/>
        <dbReference type="ChEBI" id="CHEBI:90615"/>
        <dbReference type="ChEBI" id="CHEBI:90616"/>
        <dbReference type="EC" id="2.1.1.72"/>
    </reaction>
</comment>
<dbReference type="GO" id="GO:0006304">
    <property type="term" value="P:DNA modification"/>
    <property type="evidence" value="ECO:0007669"/>
    <property type="project" value="InterPro"/>
</dbReference>
<dbReference type="Proteomes" id="UP000676325">
    <property type="component" value="Unassembled WGS sequence"/>
</dbReference>
<evidence type="ECO:0000256" key="5">
    <source>
        <dbReference type="ARBA" id="ARBA00047942"/>
    </source>
</evidence>
<dbReference type="Pfam" id="PF22654">
    <property type="entry name" value="DUF7008"/>
    <property type="match status" value="1"/>
</dbReference>
<dbReference type="AlphaFoldDB" id="A0A941E8K0"/>
<evidence type="ECO:0000256" key="4">
    <source>
        <dbReference type="ARBA" id="ARBA00022691"/>
    </source>
</evidence>
<keyword evidence="3 8" id="KW-0808">Transferase</keyword>
<dbReference type="Pfam" id="PF07669">
    <property type="entry name" value="Eco57I"/>
    <property type="match status" value="1"/>
</dbReference>